<dbReference type="Gene3D" id="3.40.50.80">
    <property type="entry name" value="Nucleotide-binding domain of ferredoxin-NADP reductase (FNR) module"/>
    <property type="match status" value="1"/>
</dbReference>
<dbReference type="Proteomes" id="UP000318571">
    <property type="component" value="Chromosome 2"/>
</dbReference>
<reference evidence="14 15" key="1">
    <citation type="journal article" date="2018" name="Nat. Ecol. Evol.">
        <title>Genomic signatures of mitonuclear coevolution across populations of Tigriopus californicus.</title>
        <authorList>
            <person name="Barreto F.S."/>
            <person name="Watson E.T."/>
            <person name="Lima T.G."/>
            <person name="Willett C.S."/>
            <person name="Edmands S."/>
            <person name="Li W."/>
            <person name="Burton R.S."/>
        </authorList>
    </citation>
    <scope>NUCLEOTIDE SEQUENCE [LARGE SCALE GENOMIC DNA]</scope>
    <source>
        <strain evidence="14 15">San Diego</strain>
    </source>
</reference>
<dbReference type="GO" id="GO:0043020">
    <property type="term" value="C:NADPH oxidase complex"/>
    <property type="evidence" value="ECO:0007669"/>
    <property type="project" value="TreeGrafter"/>
</dbReference>
<evidence type="ECO:0000256" key="5">
    <source>
        <dbReference type="ARBA" id="ARBA00022837"/>
    </source>
</evidence>
<evidence type="ECO:0000256" key="4">
    <source>
        <dbReference type="ARBA" id="ARBA00022827"/>
    </source>
</evidence>
<gene>
    <name evidence="14" type="ORF">TCAL_04607</name>
</gene>
<dbReference type="Gene3D" id="2.40.30.10">
    <property type="entry name" value="Translation factors"/>
    <property type="match status" value="1"/>
</dbReference>
<dbReference type="Gene3D" id="1.10.238.10">
    <property type="entry name" value="EF-hand"/>
    <property type="match status" value="1"/>
</dbReference>
<dbReference type="InterPro" id="IPR013112">
    <property type="entry name" value="FAD-bd_8"/>
</dbReference>
<dbReference type="InterPro" id="IPR013121">
    <property type="entry name" value="Fe_red_NAD-bd_6"/>
</dbReference>
<evidence type="ECO:0000313" key="15">
    <source>
        <dbReference type="Proteomes" id="UP000318571"/>
    </source>
</evidence>
<dbReference type="SUPFAM" id="SSF52343">
    <property type="entry name" value="Ferredoxin reductase-like, C-terminal NADP-linked domain"/>
    <property type="match status" value="1"/>
</dbReference>
<keyword evidence="4" id="KW-0274">FAD</keyword>
<protein>
    <recommendedName>
        <fullName evidence="16">NADPH oxidase 5</fullName>
    </recommendedName>
</protein>
<dbReference type="GO" id="GO:0016175">
    <property type="term" value="F:superoxide-generating NAD(P)H oxidase activity"/>
    <property type="evidence" value="ECO:0007669"/>
    <property type="project" value="TreeGrafter"/>
</dbReference>
<feature type="region of interest" description="Disordered" evidence="10">
    <location>
        <begin position="693"/>
        <end position="723"/>
    </location>
</feature>
<dbReference type="InterPro" id="IPR018247">
    <property type="entry name" value="EF_Hand_1_Ca_BS"/>
</dbReference>
<evidence type="ECO:0000259" key="13">
    <source>
        <dbReference type="PROSITE" id="PS51384"/>
    </source>
</evidence>
<dbReference type="GO" id="GO:0042554">
    <property type="term" value="P:superoxide anion generation"/>
    <property type="evidence" value="ECO:0007669"/>
    <property type="project" value="TreeGrafter"/>
</dbReference>
<dbReference type="PANTHER" id="PTHR11972:SF58">
    <property type="entry name" value="NADPH OXIDASE 5"/>
    <property type="match status" value="1"/>
</dbReference>
<sequence length="1016" mass="116248">MGTWQVPDRLYQLVDRSTDGLVTADQVMEFIAGLQAIRPRSELTEENLKWLENVFRQSVGESGEIRLIDFKSIVNSKNPFFVERVFHIFDKDDNGSISLQEFLDAMHQFAGQSPDDKIKFLFKVYDIDGDGLIQEKELQHVMRACMDENGMKFDEGEVDDLTRALYYDATTLTKKMSAASSQIQQPYHPTNGITFEALKAQLTKHDGLLHNLTISIDRWLVPPKPKKPGSRWRALTSQVPHQMSIPYLRNNFQFLSFSLILLTINLGLFIGRLWDYRHFKNSNGTRNWWIMFARAGGQCLNFNSMFILVLMLRHSITKLREFGLNWLLPLDRHIYFHKVIGRLIFIYSLIHTVAHIGNLIANSVPDPVGLLEANNIPLSAFKAPVPANSSYSFSDWLFTAQPRLFGTIGGVANPTGVALVAIFLVMFFCSMKWVRKGGYFEVFYWTHLLYVFYWMLLILHAPNFWKWFIVPCILYVIEKVYRVGNSLSNKGKSWVTTGVVLPSRVVSLVIKRPPHFAFKPGDYIFINIPHIATFEWHPFTISSAPEQTDTISLHIRVVGHWTSKLYEYFEAEQKRLECAMHGGKCEEPITKFERFQQTVTAAKERARKTSVILTGGGQRRESRRESRREDALSGISNPSFSGTSSNLSVPSPNSISHEIEIEENNNMSEVEKNIRARMQRRDGIMRAREAELEKLEEEEDEEGVEEGTKSSSAAVTGTKTGGSQNVARHFRYMRRKPTIISYKPPEAIDEEPGLEEIVTSEGQDCLHSDSYILDRVVEKIEGDSPGEGPKLHVVKKVRGYSSDNLIKLTKPLVVYIDGPFGAPTSQIFRAQHAVLIGTGIGVTPFASILQSIMHRYWQARNTCPKCHYKWTNDLTPSVLNLRKVDFFWINRDQRSFEWFVNLLSQLEIEQAEQGGAMERFLDMHMYITSALQKTDMKAVGLQLALDLLHKKSKRDLITGLKTRTNAGRPNWDKVFKTISEEKKGKVTVFFCGSPQLGKILKLKCDEYGFHYRKENF</sequence>
<feature type="domain" description="EF-hand" evidence="12">
    <location>
        <begin position="77"/>
        <end position="112"/>
    </location>
</feature>
<feature type="compositionally biased region" description="Acidic residues" evidence="10">
    <location>
        <begin position="694"/>
        <end position="705"/>
    </location>
</feature>
<dbReference type="PANTHER" id="PTHR11972">
    <property type="entry name" value="NADPH OXIDASE"/>
    <property type="match status" value="1"/>
</dbReference>
<dbReference type="InterPro" id="IPR039261">
    <property type="entry name" value="FNR_nucleotide-bd"/>
</dbReference>
<feature type="transmembrane region" description="Helical" evidence="11">
    <location>
        <begin position="339"/>
        <end position="361"/>
    </location>
</feature>
<evidence type="ECO:0000256" key="7">
    <source>
        <dbReference type="ARBA" id="ARBA00022989"/>
    </source>
</evidence>
<dbReference type="Pfam" id="PF13202">
    <property type="entry name" value="EF-hand_5"/>
    <property type="match status" value="1"/>
</dbReference>
<dbReference type="Pfam" id="PF13405">
    <property type="entry name" value="EF-hand_6"/>
    <property type="match status" value="1"/>
</dbReference>
<feature type="transmembrane region" description="Helical" evidence="11">
    <location>
        <begin position="291"/>
        <end position="312"/>
    </location>
</feature>
<comment type="caution">
    <text evidence="14">The sequence shown here is derived from an EMBL/GenBank/DDBJ whole genome shotgun (WGS) entry which is preliminary data.</text>
</comment>
<keyword evidence="5" id="KW-0106">Calcium</keyword>
<dbReference type="EMBL" id="VCGU01000005">
    <property type="protein sequence ID" value="TRY74386.1"/>
    <property type="molecule type" value="Genomic_DNA"/>
</dbReference>
<dbReference type="FunFam" id="2.40.30.10:FF:000056">
    <property type="entry name" value="NADPH oxidase 5"/>
    <property type="match status" value="1"/>
</dbReference>
<evidence type="ECO:0008006" key="16">
    <source>
        <dbReference type="Google" id="ProtNLM"/>
    </source>
</evidence>
<dbReference type="CDD" id="cd06186">
    <property type="entry name" value="NOX_Duox_like_FAD_NADP"/>
    <property type="match status" value="2"/>
</dbReference>
<feature type="transmembrane region" description="Helical" evidence="11">
    <location>
        <begin position="252"/>
        <end position="271"/>
    </location>
</feature>
<evidence type="ECO:0000256" key="8">
    <source>
        <dbReference type="ARBA" id="ARBA00023002"/>
    </source>
</evidence>
<dbReference type="InterPro" id="IPR013130">
    <property type="entry name" value="Fe3_Rdtase_TM_dom"/>
</dbReference>
<dbReference type="OMA" id="YTSLRIH"/>
<dbReference type="AlphaFoldDB" id="A0A553P9N9"/>
<dbReference type="SFLD" id="SFLDG01169">
    <property type="entry name" value="NADPH_oxidase_subgroup_(NOX)"/>
    <property type="match status" value="1"/>
</dbReference>
<evidence type="ECO:0000256" key="11">
    <source>
        <dbReference type="SAM" id="Phobius"/>
    </source>
</evidence>
<dbReference type="Pfam" id="PF01794">
    <property type="entry name" value="Ferric_reduct"/>
    <property type="match status" value="1"/>
</dbReference>
<feature type="domain" description="FAD-binding FR-type" evidence="13">
    <location>
        <begin position="488"/>
        <end position="588"/>
    </location>
</feature>
<dbReference type="PROSITE" id="PS51384">
    <property type="entry name" value="FAD_FR"/>
    <property type="match status" value="1"/>
</dbReference>
<evidence type="ECO:0000256" key="2">
    <source>
        <dbReference type="ARBA" id="ARBA00022630"/>
    </source>
</evidence>
<keyword evidence="8" id="KW-0560">Oxidoreductase</keyword>
<dbReference type="InterPro" id="IPR002048">
    <property type="entry name" value="EF_hand_dom"/>
</dbReference>
<feature type="compositionally biased region" description="Polar residues" evidence="10">
    <location>
        <begin position="709"/>
        <end position="723"/>
    </location>
</feature>
<dbReference type="PROSITE" id="PS00018">
    <property type="entry name" value="EF_HAND_1"/>
    <property type="match status" value="2"/>
</dbReference>
<dbReference type="FunFam" id="1.10.238.10:FF:000258">
    <property type="entry name" value="NADPH oxidase, isoform B"/>
    <property type="match status" value="1"/>
</dbReference>
<evidence type="ECO:0000256" key="6">
    <source>
        <dbReference type="ARBA" id="ARBA00022857"/>
    </source>
</evidence>
<feature type="compositionally biased region" description="Basic and acidic residues" evidence="10">
    <location>
        <begin position="618"/>
        <end position="631"/>
    </location>
</feature>
<evidence type="ECO:0000259" key="12">
    <source>
        <dbReference type="PROSITE" id="PS50222"/>
    </source>
</evidence>
<evidence type="ECO:0000256" key="3">
    <source>
        <dbReference type="ARBA" id="ARBA00022692"/>
    </source>
</evidence>
<dbReference type="SUPFAM" id="SSF47473">
    <property type="entry name" value="EF-hand"/>
    <property type="match status" value="1"/>
</dbReference>
<dbReference type="SMART" id="SM00054">
    <property type="entry name" value="EFh"/>
    <property type="match status" value="2"/>
</dbReference>
<keyword evidence="2" id="KW-0285">Flavoprotein</keyword>
<dbReference type="GO" id="GO:0006952">
    <property type="term" value="P:defense response"/>
    <property type="evidence" value="ECO:0007669"/>
    <property type="project" value="TreeGrafter"/>
</dbReference>
<evidence type="ECO:0000256" key="9">
    <source>
        <dbReference type="ARBA" id="ARBA00023136"/>
    </source>
</evidence>
<comment type="subcellular location">
    <subcellularLocation>
        <location evidence="1">Membrane</location>
        <topology evidence="1">Multi-pass membrane protein</topology>
    </subcellularLocation>
</comment>
<dbReference type="SFLD" id="SFLDS00052">
    <property type="entry name" value="Ferric_Reductase_Domain"/>
    <property type="match status" value="1"/>
</dbReference>
<feature type="transmembrane region" description="Helical" evidence="11">
    <location>
        <begin position="404"/>
        <end position="427"/>
    </location>
</feature>
<dbReference type="STRING" id="6832.A0A553P9N9"/>
<keyword evidence="7 11" id="KW-1133">Transmembrane helix</keyword>
<organism evidence="14 15">
    <name type="scientific">Tigriopus californicus</name>
    <name type="common">Marine copepod</name>
    <dbReference type="NCBI Taxonomy" id="6832"/>
    <lineage>
        <taxon>Eukaryota</taxon>
        <taxon>Metazoa</taxon>
        <taxon>Ecdysozoa</taxon>
        <taxon>Arthropoda</taxon>
        <taxon>Crustacea</taxon>
        <taxon>Multicrustacea</taxon>
        <taxon>Hexanauplia</taxon>
        <taxon>Copepoda</taxon>
        <taxon>Harpacticoida</taxon>
        <taxon>Harpacticidae</taxon>
        <taxon>Tigriopus</taxon>
    </lineage>
</organism>
<dbReference type="PROSITE" id="PS50222">
    <property type="entry name" value="EF_HAND_2"/>
    <property type="match status" value="2"/>
</dbReference>
<dbReference type="InterPro" id="IPR017938">
    <property type="entry name" value="Riboflavin_synthase-like_b-brl"/>
</dbReference>
<feature type="domain" description="EF-hand" evidence="12">
    <location>
        <begin position="113"/>
        <end position="148"/>
    </location>
</feature>
<dbReference type="GO" id="GO:0005509">
    <property type="term" value="F:calcium ion binding"/>
    <property type="evidence" value="ECO:0007669"/>
    <property type="project" value="InterPro"/>
</dbReference>
<dbReference type="Pfam" id="PF08030">
    <property type="entry name" value="NAD_binding_6"/>
    <property type="match status" value="1"/>
</dbReference>
<dbReference type="CDD" id="cd00051">
    <property type="entry name" value="EFh"/>
    <property type="match status" value="1"/>
</dbReference>
<name>A0A553P9N9_TIGCA</name>
<keyword evidence="6" id="KW-0521">NADP</keyword>
<keyword evidence="9 11" id="KW-0472">Membrane</keyword>
<dbReference type="InterPro" id="IPR017927">
    <property type="entry name" value="FAD-bd_FR_type"/>
</dbReference>
<feature type="compositionally biased region" description="Polar residues" evidence="10">
    <location>
        <begin position="634"/>
        <end position="650"/>
    </location>
</feature>
<accession>A0A553P9N9</accession>
<dbReference type="SUPFAM" id="SSF63380">
    <property type="entry name" value="Riboflavin synthase domain-like"/>
    <property type="match status" value="1"/>
</dbReference>
<dbReference type="FunFam" id="3.40.50.80:FF:000012">
    <property type="entry name" value="NADPH oxidase, isoform B"/>
    <property type="match status" value="1"/>
</dbReference>
<dbReference type="InterPro" id="IPR050369">
    <property type="entry name" value="RBOH/FRE"/>
</dbReference>
<feature type="transmembrane region" description="Helical" evidence="11">
    <location>
        <begin position="439"/>
        <end position="458"/>
    </location>
</feature>
<dbReference type="InterPro" id="IPR011992">
    <property type="entry name" value="EF-hand-dom_pair"/>
</dbReference>
<keyword evidence="3 11" id="KW-0812">Transmembrane</keyword>
<keyword evidence="15" id="KW-1185">Reference proteome</keyword>
<proteinExistence type="predicted"/>
<evidence type="ECO:0000256" key="1">
    <source>
        <dbReference type="ARBA" id="ARBA00004141"/>
    </source>
</evidence>
<evidence type="ECO:0000256" key="10">
    <source>
        <dbReference type="SAM" id="MobiDB-lite"/>
    </source>
</evidence>
<feature type="region of interest" description="Disordered" evidence="10">
    <location>
        <begin position="614"/>
        <end position="653"/>
    </location>
</feature>
<dbReference type="Pfam" id="PF08022">
    <property type="entry name" value="FAD_binding_8"/>
    <property type="match status" value="1"/>
</dbReference>
<evidence type="ECO:0000313" key="14">
    <source>
        <dbReference type="EMBL" id="TRY74386.1"/>
    </source>
</evidence>